<dbReference type="PANTHER" id="PTHR32322:SF18">
    <property type="entry name" value="S-ADENOSYLMETHIONINE_S-ADENOSYLHOMOCYSTEINE TRANSPORTER"/>
    <property type="match status" value="1"/>
</dbReference>
<dbReference type="AlphaFoldDB" id="A0A5R8Y1A6"/>
<dbReference type="InterPro" id="IPR000620">
    <property type="entry name" value="EamA_dom"/>
</dbReference>
<evidence type="ECO:0000256" key="6">
    <source>
        <dbReference type="SAM" id="Phobius"/>
    </source>
</evidence>
<feature type="transmembrane region" description="Helical" evidence="6">
    <location>
        <begin position="31"/>
        <end position="54"/>
    </location>
</feature>
<feature type="transmembrane region" description="Helical" evidence="6">
    <location>
        <begin position="97"/>
        <end position="115"/>
    </location>
</feature>
<evidence type="ECO:0000256" key="5">
    <source>
        <dbReference type="ARBA" id="ARBA00023136"/>
    </source>
</evidence>
<reference evidence="8 9" key="1">
    <citation type="submission" date="2019-05" db="EMBL/GenBank/DDBJ databases">
        <title>Arcobacter sp. nov., isolated from sea sediment.</title>
        <authorList>
            <person name="Kim W."/>
        </authorList>
    </citation>
    <scope>NUCLEOTIDE SEQUENCE [LARGE SCALE GENOMIC DNA]</scope>
    <source>
        <strain evidence="8 9">CAU 1517</strain>
    </source>
</reference>
<feature type="transmembrane region" description="Helical" evidence="6">
    <location>
        <begin position="127"/>
        <end position="147"/>
    </location>
</feature>
<sequence length="299" mass="34108">MNENIKAHILVLIATVLIALSFIISGKLSGVIHPISLTLFRFVLAFFALLPFILMKKKLREKIKNSFLKGLKISLFYSLYFILLFKALEYTSALNTATLFTLVPLITAFFAGFVFKDKLNIYKLMTYFVGMIGTLIVIFDGSIEAMIKLTFNYGDIIFLFGVLSMALYSISVKYFYEENDNSLVLTLMTLFGGIIWMSIALFVLDVSLQWEKIEDNYLFYMLYLSIGATLFTVFLYQKATITLGPNKVMAYVYLNPAVVALFMYIFEAEKINIFMFMGIILSILATISLLKQNGYKKLD</sequence>
<dbReference type="InterPro" id="IPR037185">
    <property type="entry name" value="EmrE-like"/>
</dbReference>
<keyword evidence="4 6" id="KW-1133">Transmembrane helix</keyword>
<evidence type="ECO:0000313" key="8">
    <source>
        <dbReference type="EMBL" id="TLP38383.1"/>
    </source>
</evidence>
<feature type="transmembrane region" description="Helical" evidence="6">
    <location>
        <begin position="153"/>
        <end position="176"/>
    </location>
</feature>
<feature type="transmembrane region" description="Helical" evidence="6">
    <location>
        <begin position="66"/>
        <end position="85"/>
    </location>
</feature>
<keyword evidence="9" id="KW-1185">Reference proteome</keyword>
<dbReference type="Proteomes" id="UP000308901">
    <property type="component" value="Unassembled WGS sequence"/>
</dbReference>
<feature type="transmembrane region" description="Helical" evidence="6">
    <location>
        <begin position="248"/>
        <end position="265"/>
    </location>
</feature>
<feature type="transmembrane region" description="Helical" evidence="6">
    <location>
        <begin position="7"/>
        <end position="25"/>
    </location>
</feature>
<dbReference type="InterPro" id="IPR050638">
    <property type="entry name" value="AA-Vitamin_Transporters"/>
</dbReference>
<dbReference type="OrthoDB" id="5338957at2"/>
<dbReference type="Pfam" id="PF00892">
    <property type="entry name" value="EamA"/>
    <property type="match status" value="2"/>
</dbReference>
<evidence type="ECO:0000313" key="9">
    <source>
        <dbReference type="Proteomes" id="UP000308901"/>
    </source>
</evidence>
<comment type="subcellular location">
    <subcellularLocation>
        <location evidence="1">Cell membrane</location>
        <topology evidence="1">Multi-pass membrane protein</topology>
    </subcellularLocation>
</comment>
<name>A0A5R8Y1A6_9BACT</name>
<keyword evidence="3 6" id="KW-0812">Transmembrane</keyword>
<comment type="caution">
    <text evidence="8">The sequence shown here is derived from an EMBL/GenBank/DDBJ whole genome shotgun (WGS) entry which is preliminary data.</text>
</comment>
<organism evidence="8 9">
    <name type="scientific">Arcobacter arenosus</name>
    <dbReference type="NCBI Taxonomy" id="2576037"/>
    <lineage>
        <taxon>Bacteria</taxon>
        <taxon>Pseudomonadati</taxon>
        <taxon>Campylobacterota</taxon>
        <taxon>Epsilonproteobacteria</taxon>
        <taxon>Campylobacterales</taxon>
        <taxon>Arcobacteraceae</taxon>
        <taxon>Arcobacter</taxon>
    </lineage>
</organism>
<feature type="domain" description="EamA" evidence="7">
    <location>
        <begin position="153"/>
        <end position="288"/>
    </location>
</feature>
<evidence type="ECO:0000259" key="7">
    <source>
        <dbReference type="Pfam" id="PF00892"/>
    </source>
</evidence>
<dbReference type="RefSeq" id="WP_138152377.1">
    <property type="nucleotide sequence ID" value="NZ_VANU01000003.1"/>
</dbReference>
<dbReference type="PANTHER" id="PTHR32322">
    <property type="entry name" value="INNER MEMBRANE TRANSPORTER"/>
    <property type="match status" value="1"/>
</dbReference>
<keyword evidence="2" id="KW-1003">Cell membrane</keyword>
<dbReference type="GO" id="GO:0005886">
    <property type="term" value="C:plasma membrane"/>
    <property type="evidence" value="ECO:0007669"/>
    <property type="project" value="UniProtKB-SubCell"/>
</dbReference>
<feature type="transmembrane region" description="Helical" evidence="6">
    <location>
        <begin position="216"/>
        <end position="236"/>
    </location>
</feature>
<gene>
    <name evidence="8" type="ORF">FDK22_07880</name>
</gene>
<accession>A0A5R8Y1A6</accession>
<protein>
    <submittedName>
        <fullName evidence="8">DMT family transporter</fullName>
    </submittedName>
</protein>
<dbReference type="EMBL" id="VANU01000003">
    <property type="protein sequence ID" value="TLP38383.1"/>
    <property type="molecule type" value="Genomic_DNA"/>
</dbReference>
<dbReference type="SUPFAM" id="SSF103481">
    <property type="entry name" value="Multidrug resistance efflux transporter EmrE"/>
    <property type="match status" value="2"/>
</dbReference>
<evidence type="ECO:0000256" key="2">
    <source>
        <dbReference type="ARBA" id="ARBA00022475"/>
    </source>
</evidence>
<feature type="transmembrane region" description="Helical" evidence="6">
    <location>
        <begin position="183"/>
        <end position="204"/>
    </location>
</feature>
<feature type="domain" description="EamA" evidence="7">
    <location>
        <begin position="6"/>
        <end position="138"/>
    </location>
</feature>
<proteinExistence type="predicted"/>
<keyword evidence="5 6" id="KW-0472">Membrane</keyword>
<evidence type="ECO:0000256" key="1">
    <source>
        <dbReference type="ARBA" id="ARBA00004651"/>
    </source>
</evidence>
<evidence type="ECO:0000256" key="4">
    <source>
        <dbReference type="ARBA" id="ARBA00022989"/>
    </source>
</evidence>
<evidence type="ECO:0000256" key="3">
    <source>
        <dbReference type="ARBA" id="ARBA00022692"/>
    </source>
</evidence>
<feature type="transmembrane region" description="Helical" evidence="6">
    <location>
        <begin position="271"/>
        <end position="290"/>
    </location>
</feature>